<evidence type="ECO:0000313" key="10">
    <source>
        <dbReference type="Proteomes" id="UP001597120"/>
    </source>
</evidence>
<dbReference type="CDD" id="cd06550">
    <property type="entry name" value="TM_ABC_iron-siderophores_like"/>
    <property type="match status" value="1"/>
</dbReference>
<evidence type="ECO:0000256" key="4">
    <source>
        <dbReference type="ARBA" id="ARBA00022475"/>
    </source>
</evidence>
<name>A0ABW3D811_9BACL</name>
<dbReference type="Pfam" id="PF01032">
    <property type="entry name" value="FecCD"/>
    <property type="match status" value="1"/>
</dbReference>
<dbReference type="SUPFAM" id="SSF81345">
    <property type="entry name" value="ABC transporter involved in vitamin B12 uptake, BtuC"/>
    <property type="match status" value="1"/>
</dbReference>
<evidence type="ECO:0000256" key="3">
    <source>
        <dbReference type="ARBA" id="ARBA00022448"/>
    </source>
</evidence>
<dbReference type="EMBL" id="JBHTIU010000024">
    <property type="protein sequence ID" value="MFD0868839.1"/>
    <property type="molecule type" value="Genomic_DNA"/>
</dbReference>
<comment type="subcellular location">
    <subcellularLocation>
        <location evidence="1">Cell membrane</location>
        <topology evidence="1">Multi-pass membrane protein</topology>
    </subcellularLocation>
</comment>
<proteinExistence type="inferred from homology"/>
<organism evidence="9 10">
    <name type="scientific">Paenibacillus residui</name>
    <dbReference type="NCBI Taxonomy" id="629724"/>
    <lineage>
        <taxon>Bacteria</taxon>
        <taxon>Bacillati</taxon>
        <taxon>Bacillota</taxon>
        <taxon>Bacilli</taxon>
        <taxon>Bacillales</taxon>
        <taxon>Paenibacillaceae</taxon>
        <taxon>Paenibacillus</taxon>
    </lineage>
</organism>
<feature type="transmembrane region" description="Helical" evidence="8">
    <location>
        <begin position="77"/>
        <end position="98"/>
    </location>
</feature>
<feature type="transmembrane region" description="Helical" evidence="8">
    <location>
        <begin position="107"/>
        <end position="125"/>
    </location>
</feature>
<keyword evidence="10" id="KW-1185">Reference proteome</keyword>
<accession>A0ABW3D811</accession>
<evidence type="ECO:0000256" key="2">
    <source>
        <dbReference type="ARBA" id="ARBA00007935"/>
    </source>
</evidence>
<keyword evidence="6 8" id="KW-1133">Transmembrane helix</keyword>
<feature type="transmembrane region" description="Helical" evidence="8">
    <location>
        <begin position="208"/>
        <end position="230"/>
    </location>
</feature>
<evidence type="ECO:0000313" key="9">
    <source>
        <dbReference type="EMBL" id="MFD0868839.1"/>
    </source>
</evidence>
<keyword evidence="7 8" id="KW-0472">Membrane</keyword>
<protein>
    <submittedName>
        <fullName evidence="9">FecCD family ABC transporter permease</fullName>
    </submittedName>
</protein>
<dbReference type="RefSeq" id="WP_150960535.1">
    <property type="nucleotide sequence ID" value="NZ_JBHTIU010000024.1"/>
</dbReference>
<keyword evidence="4" id="KW-1003">Cell membrane</keyword>
<dbReference type="PANTHER" id="PTHR30472">
    <property type="entry name" value="FERRIC ENTEROBACTIN TRANSPORT SYSTEM PERMEASE PROTEIN"/>
    <property type="match status" value="1"/>
</dbReference>
<dbReference type="Gene3D" id="1.10.3470.10">
    <property type="entry name" value="ABC transporter involved in vitamin B12 uptake, BtuC"/>
    <property type="match status" value="1"/>
</dbReference>
<dbReference type="InterPro" id="IPR000522">
    <property type="entry name" value="ABC_transptr_permease_BtuC"/>
</dbReference>
<comment type="similarity">
    <text evidence="2">Belongs to the binding-protein-dependent transport system permease family. FecCD subfamily.</text>
</comment>
<feature type="transmembrane region" description="Helical" evidence="8">
    <location>
        <begin position="131"/>
        <end position="151"/>
    </location>
</feature>
<feature type="transmembrane region" description="Helical" evidence="8">
    <location>
        <begin position="319"/>
        <end position="340"/>
    </location>
</feature>
<keyword evidence="5 8" id="KW-0812">Transmembrane</keyword>
<gene>
    <name evidence="9" type="ORF">ACFQ03_06730</name>
</gene>
<evidence type="ECO:0000256" key="6">
    <source>
        <dbReference type="ARBA" id="ARBA00022989"/>
    </source>
</evidence>
<feature type="transmembrane region" description="Helical" evidence="8">
    <location>
        <begin position="251"/>
        <end position="278"/>
    </location>
</feature>
<dbReference type="PANTHER" id="PTHR30472:SF24">
    <property type="entry name" value="FERRIC ENTEROBACTIN TRANSPORT SYSTEM PERMEASE PROTEIN FEPG"/>
    <property type="match status" value="1"/>
</dbReference>
<comment type="caution">
    <text evidence="9">The sequence shown here is derived from an EMBL/GenBank/DDBJ whole genome shotgun (WGS) entry which is preliminary data.</text>
</comment>
<evidence type="ECO:0000256" key="8">
    <source>
        <dbReference type="SAM" id="Phobius"/>
    </source>
</evidence>
<evidence type="ECO:0000256" key="5">
    <source>
        <dbReference type="ARBA" id="ARBA00022692"/>
    </source>
</evidence>
<dbReference type="InterPro" id="IPR037294">
    <property type="entry name" value="ABC_BtuC-like"/>
</dbReference>
<sequence>MKKSFPFRLEKWNISFLIDKRSAAITGILLVLTFLVFLLSTGLGTKSISPAGVLKSLFGLGSQSDAVVIHQLRLPRVLVGMLVGASLAVAGAILQGIIRNPLASPDIIGITGGATVSAVAMLTLYPAVSIHWIPAAALAGAALLTLVIYLLAWKQGVSSTRLVLIGVGLGASMQALTTLVITTGNQFVTTKALVWITGSVYGSNWKHVLALLPWILLFIPLAFVFARAVNIQQLGDDLATGAGNPVQKHRFILLLICVALAGSAVAFGGAIGFVGLIAPHIARKLVGPSFGGLLPVSALTGGLIVMAADLFARTAFSPLDLPVGLFTSLIGAPFFIYLLLKSRNK</sequence>
<evidence type="ECO:0000256" key="1">
    <source>
        <dbReference type="ARBA" id="ARBA00004651"/>
    </source>
</evidence>
<reference evidence="10" key="1">
    <citation type="journal article" date="2019" name="Int. J. Syst. Evol. Microbiol.">
        <title>The Global Catalogue of Microorganisms (GCM) 10K type strain sequencing project: providing services to taxonomists for standard genome sequencing and annotation.</title>
        <authorList>
            <consortium name="The Broad Institute Genomics Platform"/>
            <consortium name="The Broad Institute Genome Sequencing Center for Infectious Disease"/>
            <person name="Wu L."/>
            <person name="Ma J."/>
        </authorList>
    </citation>
    <scope>NUCLEOTIDE SEQUENCE [LARGE SCALE GENOMIC DNA]</scope>
    <source>
        <strain evidence="10">CCUG 57263</strain>
    </source>
</reference>
<feature type="transmembrane region" description="Helical" evidence="8">
    <location>
        <begin position="163"/>
        <end position="188"/>
    </location>
</feature>
<evidence type="ECO:0000256" key="7">
    <source>
        <dbReference type="ARBA" id="ARBA00023136"/>
    </source>
</evidence>
<keyword evidence="3" id="KW-0813">Transport</keyword>
<feature type="transmembrane region" description="Helical" evidence="8">
    <location>
        <begin position="290"/>
        <end position="312"/>
    </location>
</feature>
<dbReference type="Proteomes" id="UP001597120">
    <property type="component" value="Unassembled WGS sequence"/>
</dbReference>
<feature type="transmembrane region" description="Helical" evidence="8">
    <location>
        <begin position="21"/>
        <end position="40"/>
    </location>
</feature>